<feature type="region of interest" description="Disordered" evidence="1">
    <location>
        <begin position="55"/>
        <end position="74"/>
    </location>
</feature>
<evidence type="ECO:0000313" key="4">
    <source>
        <dbReference type="WBParaSite" id="SCUD_0001964001-mRNA-1"/>
    </source>
</evidence>
<sequence length="74" mass="8601">MLYLLLKKIWELEQVPTDWKEGHLIKILKKDLSKCENYRGITVLSVPGEVFDGVAEPDERRSRHPTSRSPGWIP</sequence>
<evidence type="ECO:0000313" key="2">
    <source>
        <dbReference type="EMBL" id="VDP69756.1"/>
    </source>
</evidence>
<organism evidence="4">
    <name type="scientific">Schistosoma curassoni</name>
    <dbReference type="NCBI Taxonomy" id="6186"/>
    <lineage>
        <taxon>Eukaryota</taxon>
        <taxon>Metazoa</taxon>
        <taxon>Spiralia</taxon>
        <taxon>Lophotrochozoa</taxon>
        <taxon>Platyhelminthes</taxon>
        <taxon>Trematoda</taxon>
        <taxon>Digenea</taxon>
        <taxon>Strigeidida</taxon>
        <taxon>Schistosomatoidea</taxon>
        <taxon>Schistosomatidae</taxon>
        <taxon>Schistosoma</taxon>
    </lineage>
</organism>
<name>A0A183KX43_9TREM</name>
<reference evidence="2 3" key="2">
    <citation type="submission" date="2018-11" db="EMBL/GenBank/DDBJ databases">
        <authorList>
            <consortium name="Pathogen Informatics"/>
        </authorList>
    </citation>
    <scope>NUCLEOTIDE SEQUENCE [LARGE SCALE GENOMIC DNA]</scope>
    <source>
        <strain evidence="2">Dakar</strain>
        <strain evidence="3">Dakar, Senegal</strain>
    </source>
</reference>
<evidence type="ECO:0000313" key="3">
    <source>
        <dbReference type="Proteomes" id="UP000279833"/>
    </source>
</evidence>
<reference evidence="4" key="1">
    <citation type="submission" date="2016-06" db="UniProtKB">
        <authorList>
            <consortium name="WormBaseParasite"/>
        </authorList>
    </citation>
    <scope>IDENTIFICATION</scope>
</reference>
<proteinExistence type="predicted"/>
<protein>
    <submittedName>
        <fullName evidence="4">Reverse transcriptase</fullName>
    </submittedName>
</protein>
<dbReference type="EMBL" id="UZAK01042856">
    <property type="protein sequence ID" value="VDP69756.1"/>
    <property type="molecule type" value="Genomic_DNA"/>
</dbReference>
<evidence type="ECO:0000256" key="1">
    <source>
        <dbReference type="SAM" id="MobiDB-lite"/>
    </source>
</evidence>
<gene>
    <name evidence="2" type="ORF">SCUD_LOCUS19637</name>
</gene>
<dbReference type="Proteomes" id="UP000279833">
    <property type="component" value="Unassembled WGS sequence"/>
</dbReference>
<accession>A0A183KX43</accession>
<dbReference type="WBParaSite" id="SCUD_0001964001-mRNA-1">
    <property type="protein sequence ID" value="SCUD_0001964001-mRNA-1"/>
    <property type="gene ID" value="SCUD_0001964001"/>
</dbReference>
<keyword evidence="3" id="KW-1185">Reference proteome</keyword>
<dbReference type="AlphaFoldDB" id="A0A183KX43"/>